<dbReference type="EMBL" id="JEMB01001926">
    <property type="protein sequence ID" value="KYF84440.1"/>
    <property type="molecule type" value="Genomic_DNA"/>
</dbReference>
<dbReference type="PANTHER" id="PTHR30055">
    <property type="entry name" value="HTH-TYPE TRANSCRIPTIONAL REGULATOR RUTR"/>
    <property type="match status" value="1"/>
</dbReference>
<keyword evidence="3" id="KW-0804">Transcription</keyword>
<evidence type="ECO:0000256" key="3">
    <source>
        <dbReference type="ARBA" id="ARBA00023163"/>
    </source>
</evidence>
<evidence type="ECO:0000256" key="2">
    <source>
        <dbReference type="ARBA" id="ARBA00023125"/>
    </source>
</evidence>
<feature type="domain" description="HTH tetR-type" evidence="5">
    <location>
        <begin position="22"/>
        <end position="81"/>
    </location>
</feature>
<name>A0A150RWE3_SORCE</name>
<dbReference type="InterPro" id="IPR036271">
    <property type="entry name" value="Tet_transcr_reg_TetR-rel_C_sf"/>
</dbReference>
<protein>
    <submittedName>
        <fullName evidence="6">TetR family transcriptional regulator</fullName>
    </submittedName>
</protein>
<reference evidence="6 7" key="1">
    <citation type="submission" date="2014-02" db="EMBL/GenBank/DDBJ databases">
        <title>The small core and large imbalanced accessory genome model reveals a collaborative survival strategy of Sorangium cellulosum strains in nature.</title>
        <authorList>
            <person name="Han K."/>
            <person name="Peng R."/>
            <person name="Blom J."/>
            <person name="Li Y.-Z."/>
        </authorList>
    </citation>
    <scope>NUCLEOTIDE SEQUENCE [LARGE SCALE GENOMIC DNA]</scope>
    <source>
        <strain evidence="6 7">So0011-07</strain>
    </source>
</reference>
<evidence type="ECO:0000313" key="7">
    <source>
        <dbReference type="Proteomes" id="UP000075635"/>
    </source>
</evidence>
<dbReference type="InterPro" id="IPR009057">
    <property type="entry name" value="Homeodomain-like_sf"/>
</dbReference>
<comment type="caution">
    <text evidence="6">The sequence shown here is derived from an EMBL/GenBank/DDBJ whole genome shotgun (WGS) entry which is preliminary data.</text>
</comment>
<dbReference type="Pfam" id="PF21597">
    <property type="entry name" value="TetR_C_43"/>
    <property type="match status" value="1"/>
</dbReference>
<keyword evidence="2 4" id="KW-0238">DNA-binding</keyword>
<proteinExistence type="predicted"/>
<dbReference type="AlphaFoldDB" id="A0A150RWE3"/>
<dbReference type="InterPro" id="IPR050109">
    <property type="entry name" value="HTH-type_TetR-like_transc_reg"/>
</dbReference>
<dbReference type="PRINTS" id="PR00455">
    <property type="entry name" value="HTHTETR"/>
</dbReference>
<dbReference type="Proteomes" id="UP000075635">
    <property type="component" value="Unassembled WGS sequence"/>
</dbReference>
<dbReference type="InterPro" id="IPR049445">
    <property type="entry name" value="TetR_SbtR-like_C"/>
</dbReference>
<organism evidence="6 7">
    <name type="scientific">Sorangium cellulosum</name>
    <name type="common">Polyangium cellulosum</name>
    <dbReference type="NCBI Taxonomy" id="56"/>
    <lineage>
        <taxon>Bacteria</taxon>
        <taxon>Pseudomonadati</taxon>
        <taxon>Myxococcota</taxon>
        <taxon>Polyangia</taxon>
        <taxon>Polyangiales</taxon>
        <taxon>Polyangiaceae</taxon>
        <taxon>Sorangium</taxon>
    </lineage>
</organism>
<dbReference type="SUPFAM" id="SSF48498">
    <property type="entry name" value="Tetracyclin repressor-like, C-terminal domain"/>
    <property type="match status" value="1"/>
</dbReference>
<dbReference type="InterPro" id="IPR001647">
    <property type="entry name" value="HTH_TetR"/>
</dbReference>
<feature type="DNA-binding region" description="H-T-H motif" evidence="4">
    <location>
        <begin position="44"/>
        <end position="63"/>
    </location>
</feature>
<dbReference type="Gene3D" id="1.10.357.10">
    <property type="entry name" value="Tetracycline Repressor, domain 2"/>
    <property type="match status" value="1"/>
</dbReference>
<dbReference type="Pfam" id="PF00440">
    <property type="entry name" value="TetR_N"/>
    <property type="match status" value="1"/>
</dbReference>
<keyword evidence="1" id="KW-0805">Transcription regulation</keyword>
<accession>A0A150RWE3</accession>
<dbReference type="PANTHER" id="PTHR30055:SF234">
    <property type="entry name" value="HTH-TYPE TRANSCRIPTIONAL REGULATOR BETI"/>
    <property type="match status" value="1"/>
</dbReference>
<evidence type="ECO:0000259" key="5">
    <source>
        <dbReference type="PROSITE" id="PS50977"/>
    </source>
</evidence>
<dbReference type="GO" id="GO:0003700">
    <property type="term" value="F:DNA-binding transcription factor activity"/>
    <property type="evidence" value="ECO:0007669"/>
    <property type="project" value="TreeGrafter"/>
</dbReference>
<sequence length="207" mass="21580">MANAVRNPGDEAPQRGLRADAQRNRGKLLAAAEAVFSERGADASLEDVARRAQVGIGTLYRHFPTRDALLAAACDECLLALTDKSRSMGASAAPAEALRVFFEELVRNAGRYRGLAASFGVVLQSGSPGCQAATEEGQRLLARAQGAGEIRSDVEFEDVVCMVTAISLAAAQSPDAASRIPRLVALFIDGLRARSEGGAPAVGSGQI</sequence>
<evidence type="ECO:0000256" key="1">
    <source>
        <dbReference type="ARBA" id="ARBA00023015"/>
    </source>
</evidence>
<dbReference type="SUPFAM" id="SSF46689">
    <property type="entry name" value="Homeodomain-like"/>
    <property type="match status" value="1"/>
</dbReference>
<dbReference type="PROSITE" id="PS50977">
    <property type="entry name" value="HTH_TETR_2"/>
    <property type="match status" value="1"/>
</dbReference>
<evidence type="ECO:0000256" key="4">
    <source>
        <dbReference type="PROSITE-ProRule" id="PRU00335"/>
    </source>
</evidence>
<evidence type="ECO:0000313" key="6">
    <source>
        <dbReference type="EMBL" id="KYF84440.1"/>
    </source>
</evidence>
<gene>
    <name evidence="6" type="ORF">BE17_29650</name>
</gene>
<dbReference type="GO" id="GO:0000976">
    <property type="term" value="F:transcription cis-regulatory region binding"/>
    <property type="evidence" value="ECO:0007669"/>
    <property type="project" value="TreeGrafter"/>
</dbReference>